<feature type="region of interest" description="Disordered" evidence="1">
    <location>
        <begin position="356"/>
        <end position="488"/>
    </location>
</feature>
<keyword evidence="3" id="KW-1185">Reference proteome</keyword>
<dbReference type="OrthoDB" id="4161826at2759"/>
<name>A0A177F7E2_9EURO</name>
<comment type="caution">
    <text evidence="2">The sequence shown here is derived from an EMBL/GenBank/DDBJ whole genome shotgun (WGS) entry which is preliminary data.</text>
</comment>
<proteinExistence type="predicted"/>
<accession>A0A177F7E2</accession>
<evidence type="ECO:0000313" key="3">
    <source>
        <dbReference type="Proteomes" id="UP000077002"/>
    </source>
</evidence>
<gene>
    <name evidence="2" type="ORF">AYO21_06473</name>
</gene>
<organism evidence="2 3">
    <name type="scientific">Fonsecaea monophora</name>
    <dbReference type="NCBI Taxonomy" id="254056"/>
    <lineage>
        <taxon>Eukaryota</taxon>
        <taxon>Fungi</taxon>
        <taxon>Dikarya</taxon>
        <taxon>Ascomycota</taxon>
        <taxon>Pezizomycotina</taxon>
        <taxon>Eurotiomycetes</taxon>
        <taxon>Chaetothyriomycetidae</taxon>
        <taxon>Chaetothyriales</taxon>
        <taxon>Herpotrichiellaceae</taxon>
        <taxon>Fonsecaea</taxon>
    </lineage>
</organism>
<dbReference type="EMBL" id="LVKK01000045">
    <property type="protein sequence ID" value="OAG39269.1"/>
    <property type="molecule type" value="Genomic_DNA"/>
</dbReference>
<feature type="compositionally biased region" description="Polar residues" evidence="1">
    <location>
        <begin position="408"/>
        <end position="428"/>
    </location>
</feature>
<evidence type="ECO:0000313" key="2">
    <source>
        <dbReference type="EMBL" id="OAG39269.1"/>
    </source>
</evidence>
<feature type="compositionally biased region" description="Basic and acidic residues" evidence="1">
    <location>
        <begin position="473"/>
        <end position="486"/>
    </location>
</feature>
<dbReference type="RefSeq" id="XP_022511221.1">
    <property type="nucleotide sequence ID" value="XM_022656433.1"/>
</dbReference>
<feature type="region of interest" description="Disordered" evidence="1">
    <location>
        <begin position="1"/>
        <end position="28"/>
    </location>
</feature>
<reference evidence="2 3" key="1">
    <citation type="submission" date="2016-03" db="EMBL/GenBank/DDBJ databases">
        <title>Draft genome sequence of the Fonsecaea monophora CBS 269.37.</title>
        <authorList>
            <person name="Bombassaro A."/>
            <person name="Vinicius W.A."/>
            <person name="De Hoog S."/>
            <person name="Sun J."/>
            <person name="Souza E.M."/>
            <person name="Raittz R.T."/>
            <person name="Costa F."/>
            <person name="Leao A.C."/>
            <person name="Tadra-Sfeir M.Z."/>
            <person name="Baura V."/>
            <person name="Balsanelli E."/>
            <person name="Pedrosa F.O."/>
            <person name="Moreno L.F."/>
            <person name="Steffens M.B."/>
            <person name="Xi L."/>
            <person name="Bocca A.L."/>
            <person name="Felipe M.S."/>
            <person name="Teixeira M."/>
            <person name="Telles Filho F.Q."/>
            <person name="Azevedo C.M."/>
            <person name="Gomes R."/>
            <person name="Vicente V.A."/>
        </authorList>
    </citation>
    <scope>NUCLEOTIDE SEQUENCE [LARGE SCALE GENOMIC DNA]</scope>
    <source>
        <strain evidence="2 3">CBS 269.37</strain>
    </source>
</reference>
<sequence>MPPPLATYAPHTNPHYSYGKGDSDGLPSCSQPNDLADPCGVHPLLLRRVPSASLYPEEMLAQWSSNLVQPSVVHSDANDDNIYTKNSPQCHSVPSNNTYGNGTFHQALLRPTSLLPPAPRFTRPLSDTGKVECRLISTGSSICHETNTNSTSTAESEPLKRLTAQIGDVSLEQETLSTPPTSPITPVPSLTTSCQSRSSFAISDRSPCTAVDSSQNYFESLLPQDSDNAMASSKGKYETSIDSRAHGIKPPLSRPLLYQEDPLCWALQPTNPSSGSNLGPPRHIPHSGLGATTSHLPHAFERQKEVSYIDWDDEDDHKSYRSPLMRIKKSFSDLRAAERFIAEANVQVRRRNVRTRRQMTTNGLSNLQHDETREANRQYRQNRPSVNKLSIDKSSLAPRSSKLHKRPSTNMSPPGQPRITSRTMTLDQPLTKGIDGTRCEDNNTLSALPRDTGVLTPPTPPSTGKRKRANTRTSERSGEVQNEKKPKLGVVGKLVSRLLGAKKGWPSTFSDLSR</sequence>
<protein>
    <submittedName>
        <fullName evidence="2">Uncharacterized protein</fullName>
    </submittedName>
</protein>
<dbReference type="GeneID" id="34601632"/>
<feature type="region of interest" description="Disordered" evidence="1">
    <location>
        <begin position="272"/>
        <end position="293"/>
    </location>
</feature>
<feature type="region of interest" description="Disordered" evidence="1">
    <location>
        <begin position="229"/>
        <end position="252"/>
    </location>
</feature>
<feature type="compositionally biased region" description="Basic and acidic residues" evidence="1">
    <location>
        <begin position="235"/>
        <end position="245"/>
    </location>
</feature>
<feature type="compositionally biased region" description="Polar residues" evidence="1">
    <location>
        <begin position="378"/>
        <end position="388"/>
    </location>
</feature>
<dbReference type="Proteomes" id="UP000077002">
    <property type="component" value="Unassembled WGS sequence"/>
</dbReference>
<evidence type="ECO:0000256" key="1">
    <source>
        <dbReference type="SAM" id="MobiDB-lite"/>
    </source>
</evidence>
<feature type="compositionally biased region" description="Basic and acidic residues" evidence="1">
    <location>
        <begin position="368"/>
        <end position="377"/>
    </location>
</feature>
<dbReference type="AlphaFoldDB" id="A0A177F7E2"/>